<name>A0AAU9K4T2_9CILI</name>
<organism evidence="2 3">
    <name type="scientific">Blepharisma stoltei</name>
    <dbReference type="NCBI Taxonomy" id="1481888"/>
    <lineage>
        <taxon>Eukaryota</taxon>
        <taxon>Sar</taxon>
        <taxon>Alveolata</taxon>
        <taxon>Ciliophora</taxon>
        <taxon>Postciliodesmatophora</taxon>
        <taxon>Heterotrichea</taxon>
        <taxon>Heterotrichida</taxon>
        <taxon>Blepharismidae</taxon>
        <taxon>Blepharisma</taxon>
    </lineage>
</organism>
<dbReference type="EMBL" id="CAJZBQ010000057">
    <property type="protein sequence ID" value="CAG9334038.1"/>
    <property type="molecule type" value="Genomic_DNA"/>
</dbReference>
<keyword evidence="1" id="KW-0812">Transmembrane</keyword>
<keyword evidence="1" id="KW-0472">Membrane</keyword>
<dbReference type="Proteomes" id="UP001162131">
    <property type="component" value="Unassembled WGS sequence"/>
</dbReference>
<reference evidence="2" key="1">
    <citation type="submission" date="2021-09" db="EMBL/GenBank/DDBJ databases">
        <authorList>
            <consortium name="AG Swart"/>
            <person name="Singh M."/>
            <person name="Singh A."/>
            <person name="Seah K."/>
            <person name="Emmerich C."/>
        </authorList>
    </citation>
    <scope>NUCLEOTIDE SEQUENCE</scope>
    <source>
        <strain evidence="2">ATCC30299</strain>
    </source>
</reference>
<gene>
    <name evidence="2" type="ORF">BSTOLATCC_MIC59843</name>
</gene>
<feature type="transmembrane region" description="Helical" evidence="1">
    <location>
        <begin position="21"/>
        <end position="43"/>
    </location>
</feature>
<accession>A0AAU9K4T2</accession>
<sequence>MSSIFEHFQSKLKERGITSQNLLRATYIFVGLNVVWIGTLWTFCFIVSPTKNIVSKLPWQFVKNAFAKVEYKANAQKHPKRLPEEKRGRLSISFVEMLVMKGLLGPVALPIKLWLAIKLTNFSQTAPPNSTQ</sequence>
<evidence type="ECO:0000313" key="3">
    <source>
        <dbReference type="Proteomes" id="UP001162131"/>
    </source>
</evidence>
<evidence type="ECO:0000313" key="2">
    <source>
        <dbReference type="EMBL" id="CAG9334038.1"/>
    </source>
</evidence>
<keyword evidence="3" id="KW-1185">Reference proteome</keyword>
<evidence type="ECO:0000256" key="1">
    <source>
        <dbReference type="SAM" id="Phobius"/>
    </source>
</evidence>
<comment type="caution">
    <text evidence="2">The sequence shown here is derived from an EMBL/GenBank/DDBJ whole genome shotgun (WGS) entry which is preliminary data.</text>
</comment>
<proteinExistence type="predicted"/>
<keyword evidence="1" id="KW-1133">Transmembrane helix</keyword>
<dbReference type="AlphaFoldDB" id="A0AAU9K4T2"/>
<protein>
    <submittedName>
        <fullName evidence="2">Uncharacterized protein</fullName>
    </submittedName>
</protein>